<keyword evidence="1" id="KW-1133">Transmembrane helix</keyword>
<dbReference type="PANTHER" id="PTHR37938">
    <property type="entry name" value="BLL0215 PROTEIN"/>
    <property type="match status" value="1"/>
</dbReference>
<sequence>MSSTTIEQVTYECPSCGASIDIAVQYVGEEVDCPNCSLPFEAEAPTAHPKFTSETQRRPSAFTISRPTDDETVVRNLHPSMFRNYPLVFVGVTFALVAGLASLTLGLMGGSIIGLIGSCIITSVSAGYFVYWYIWVMATTLTVTNKRTTLEYGIISRRSSEVQHDDVRNLQVNQNIWQRLVGVGDLAISSSGQDDLEIQVRGIAYPDDVADEIRRMQ</sequence>
<feature type="transmembrane region" description="Helical" evidence="1">
    <location>
        <begin position="85"/>
        <end position="106"/>
    </location>
</feature>
<dbReference type="OrthoDB" id="288063at2"/>
<dbReference type="InterPro" id="IPR005182">
    <property type="entry name" value="YdbS-like_PH"/>
</dbReference>
<evidence type="ECO:0000313" key="3">
    <source>
        <dbReference type="EMBL" id="QDT63853.1"/>
    </source>
</evidence>
<dbReference type="PANTHER" id="PTHR37938:SF1">
    <property type="entry name" value="BLL0215 PROTEIN"/>
    <property type="match status" value="1"/>
</dbReference>
<protein>
    <submittedName>
        <fullName evidence="3">Bacterial membrane flanked domain protein</fullName>
    </submittedName>
</protein>
<keyword evidence="4" id="KW-1185">Reference proteome</keyword>
<proteinExistence type="predicted"/>
<organism evidence="3 4">
    <name type="scientific">Calycomorphotria hydatis</name>
    <dbReference type="NCBI Taxonomy" id="2528027"/>
    <lineage>
        <taxon>Bacteria</taxon>
        <taxon>Pseudomonadati</taxon>
        <taxon>Planctomycetota</taxon>
        <taxon>Planctomycetia</taxon>
        <taxon>Planctomycetales</taxon>
        <taxon>Planctomycetaceae</taxon>
        <taxon>Calycomorphotria</taxon>
    </lineage>
</organism>
<accession>A0A517T656</accession>
<keyword evidence="1" id="KW-0812">Transmembrane</keyword>
<dbReference type="Proteomes" id="UP000319976">
    <property type="component" value="Chromosome"/>
</dbReference>
<evidence type="ECO:0000256" key="1">
    <source>
        <dbReference type="SAM" id="Phobius"/>
    </source>
</evidence>
<gene>
    <name evidence="3" type="ORF">V22_10780</name>
</gene>
<keyword evidence="1" id="KW-0472">Membrane</keyword>
<feature type="domain" description="YdbS-like PH" evidence="2">
    <location>
        <begin position="137"/>
        <end position="213"/>
    </location>
</feature>
<evidence type="ECO:0000259" key="2">
    <source>
        <dbReference type="Pfam" id="PF03703"/>
    </source>
</evidence>
<feature type="transmembrane region" description="Helical" evidence="1">
    <location>
        <begin position="112"/>
        <end position="136"/>
    </location>
</feature>
<dbReference type="RefSeq" id="WP_145260493.1">
    <property type="nucleotide sequence ID" value="NZ_CP036316.1"/>
</dbReference>
<dbReference type="AlphaFoldDB" id="A0A517T656"/>
<dbReference type="KEGG" id="chya:V22_10780"/>
<name>A0A517T656_9PLAN</name>
<dbReference type="EMBL" id="CP036316">
    <property type="protein sequence ID" value="QDT63853.1"/>
    <property type="molecule type" value="Genomic_DNA"/>
</dbReference>
<reference evidence="3 4" key="1">
    <citation type="submission" date="2019-02" db="EMBL/GenBank/DDBJ databases">
        <title>Deep-cultivation of Planctomycetes and their phenomic and genomic characterization uncovers novel biology.</title>
        <authorList>
            <person name="Wiegand S."/>
            <person name="Jogler M."/>
            <person name="Boedeker C."/>
            <person name="Pinto D."/>
            <person name="Vollmers J."/>
            <person name="Rivas-Marin E."/>
            <person name="Kohn T."/>
            <person name="Peeters S.H."/>
            <person name="Heuer A."/>
            <person name="Rast P."/>
            <person name="Oberbeckmann S."/>
            <person name="Bunk B."/>
            <person name="Jeske O."/>
            <person name="Meyerdierks A."/>
            <person name="Storesund J.E."/>
            <person name="Kallscheuer N."/>
            <person name="Luecker S."/>
            <person name="Lage O.M."/>
            <person name="Pohl T."/>
            <person name="Merkel B.J."/>
            <person name="Hornburger P."/>
            <person name="Mueller R.-W."/>
            <person name="Bruemmer F."/>
            <person name="Labrenz M."/>
            <person name="Spormann A.M."/>
            <person name="Op den Camp H."/>
            <person name="Overmann J."/>
            <person name="Amann R."/>
            <person name="Jetten M.S.M."/>
            <person name="Mascher T."/>
            <person name="Medema M.H."/>
            <person name="Devos D.P."/>
            <person name="Kaster A.-K."/>
            <person name="Ovreas L."/>
            <person name="Rohde M."/>
            <person name="Galperin M.Y."/>
            <person name="Jogler C."/>
        </authorList>
    </citation>
    <scope>NUCLEOTIDE SEQUENCE [LARGE SCALE GENOMIC DNA]</scope>
    <source>
        <strain evidence="3 4">V22</strain>
    </source>
</reference>
<dbReference type="Pfam" id="PF03703">
    <property type="entry name" value="bPH_2"/>
    <property type="match status" value="1"/>
</dbReference>
<dbReference type="Gene3D" id="2.20.28.160">
    <property type="match status" value="1"/>
</dbReference>
<evidence type="ECO:0000313" key="4">
    <source>
        <dbReference type="Proteomes" id="UP000319976"/>
    </source>
</evidence>